<evidence type="ECO:0000313" key="6">
    <source>
        <dbReference type="Proteomes" id="UP001464555"/>
    </source>
</evidence>
<keyword evidence="2" id="KW-0677">Repeat</keyword>
<protein>
    <recommendedName>
        <fullName evidence="7">FG-GAP repeat-containing protein</fullName>
    </recommendedName>
</protein>
<evidence type="ECO:0008006" key="7">
    <source>
        <dbReference type="Google" id="ProtNLM"/>
    </source>
</evidence>
<dbReference type="RefSeq" id="WP_341695182.1">
    <property type="nucleotide sequence ID" value="NZ_JBBYHR010000001.1"/>
</dbReference>
<gene>
    <name evidence="5" type="ORF">AAEO56_01180</name>
</gene>
<dbReference type="InterPro" id="IPR013519">
    <property type="entry name" value="Int_alpha_beta-p"/>
</dbReference>
<feature type="signal peptide" evidence="4">
    <location>
        <begin position="1"/>
        <end position="21"/>
    </location>
</feature>
<evidence type="ECO:0000256" key="2">
    <source>
        <dbReference type="ARBA" id="ARBA00022737"/>
    </source>
</evidence>
<evidence type="ECO:0000256" key="3">
    <source>
        <dbReference type="ARBA" id="ARBA00023180"/>
    </source>
</evidence>
<dbReference type="SMART" id="SM00191">
    <property type="entry name" value="Int_alpha"/>
    <property type="match status" value="4"/>
</dbReference>
<name>A0ABU9HT07_9FLAO</name>
<evidence type="ECO:0000313" key="5">
    <source>
        <dbReference type="EMBL" id="MEL1242858.1"/>
    </source>
</evidence>
<keyword evidence="1 4" id="KW-0732">Signal</keyword>
<dbReference type="Pfam" id="PF14312">
    <property type="entry name" value="FG-GAP_2"/>
    <property type="match status" value="5"/>
</dbReference>
<sequence>MNKIKLLLIATFALAAYTATAQVKVGDNVTDVDDNAVFEMESTAKGMLLPRMTAAQRDAIATPTNSMLIYNTTENCINIYNISETRWKSICGENADGSAEYVTDCSSLSVSGTYFTGVELDPDANYLTVNLDVTEAGSYEILVNAAGMYFADSGIFTTTGTQTVKLAGSGYPLISGQNFATFNFGSTLCSTVISVQNGVAIVSSCGTEGVLTGNIYANTAIDPGTVYKSYTAGPAYAGGSIYGITSAPANGIKISSPVNGTFTSSGQPIDYVISGTPVIPQNTTLSYSVNGFACSFIVPVQSGTGRASAVNCGGTLSGVYQLGTAMGSTNTKVVTLTVSTVGTFYVRTNTVNGIYFSGTATATATGALNVTLTASGTPTDVTTANYTVSVSSSATAFATCTFAVTVSTPASVPAFNTVSCTALSNSASFIKANNTGASDYFGGYNDSANQYYAQSSKISKDGLTLAVGATHEDGSLAGGNINSTNNNSLANAGAVYIYTRTSATTAWAFQAKLKPTQLEASDVFGNAVDISADGNTIVVGSMLEDGSGTGVNPAHNNSASNSGAAYVFVRSGTTWSQQAYLKSMAATKNTDQFGASVTISGDGNTVAVGATYEDGGNVGINPVETETKSASGAVYVYKRSGTTWSYNTYMKAHVTDASDWFGNAVALNSDGTTLAVGAMYEDGSNVGINPLANNSSTNAGAVYVFVYSGSAWSQQAYIKTSGITASDFFGISVDLDNTGNKLVVGASGQDSNGTGVNSAVNTSAANSGAAYVYSRTGSTWSSQAMLKASNTSANDAFGFSVAMSGDGNAIAVGAHFEDGSLGCINGTDNAGTADSGAAYSFNYVGSSWQPSFKFKMPTAIGLNASDYFGHTVSLDNTGNTVVIAANREDGSGTGINPATNNSAADAGCVVVYTK</sequence>
<keyword evidence="6" id="KW-1185">Reference proteome</keyword>
<dbReference type="InterPro" id="IPR013517">
    <property type="entry name" value="FG-GAP"/>
</dbReference>
<dbReference type="SUPFAM" id="SSF69318">
    <property type="entry name" value="Integrin alpha N-terminal domain"/>
    <property type="match status" value="1"/>
</dbReference>
<dbReference type="Gene3D" id="2.130.10.130">
    <property type="entry name" value="Integrin alpha, N-terminal"/>
    <property type="match status" value="3"/>
</dbReference>
<evidence type="ECO:0000256" key="4">
    <source>
        <dbReference type="SAM" id="SignalP"/>
    </source>
</evidence>
<comment type="caution">
    <text evidence="5">The sequence shown here is derived from an EMBL/GenBank/DDBJ whole genome shotgun (WGS) entry which is preliminary data.</text>
</comment>
<reference evidence="5 6" key="1">
    <citation type="submission" date="2024-04" db="EMBL/GenBank/DDBJ databases">
        <title>Flavobacterium sp. DGU11 16S ribosomal RNA gene Genome sequencing and assembly.</title>
        <authorList>
            <person name="Park S."/>
        </authorList>
    </citation>
    <scope>NUCLEOTIDE SEQUENCE [LARGE SCALE GENOMIC DNA]</scope>
    <source>
        <strain evidence="5 6">DGU11</strain>
    </source>
</reference>
<feature type="chain" id="PRO_5045649152" description="FG-GAP repeat-containing protein" evidence="4">
    <location>
        <begin position="22"/>
        <end position="914"/>
    </location>
</feature>
<proteinExistence type="predicted"/>
<dbReference type="EMBL" id="JBBYHR010000001">
    <property type="protein sequence ID" value="MEL1242858.1"/>
    <property type="molecule type" value="Genomic_DNA"/>
</dbReference>
<organism evidence="5 6">
    <name type="scientific">Flavobacterium arundinis</name>
    <dbReference type="NCBI Taxonomy" id="3139143"/>
    <lineage>
        <taxon>Bacteria</taxon>
        <taxon>Pseudomonadati</taxon>
        <taxon>Bacteroidota</taxon>
        <taxon>Flavobacteriia</taxon>
        <taxon>Flavobacteriales</taxon>
        <taxon>Flavobacteriaceae</taxon>
        <taxon>Flavobacterium</taxon>
    </lineage>
</organism>
<dbReference type="InterPro" id="IPR028994">
    <property type="entry name" value="Integrin_alpha_N"/>
</dbReference>
<accession>A0ABU9HT07</accession>
<evidence type="ECO:0000256" key="1">
    <source>
        <dbReference type="ARBA" id="ARBA00022729"/>
    </source>
</evidence>
<dbReference type="PANTHER" id="PTHR36220">
    <property type="entry name" value="UNNAMED PRODUCT"/>
    <property type="match status" value="1"/>
</dbReference>
<keyword evidence="3" id="KW-0325">Glycoprotein</keyword>
<dbReference type="PANTHER" id="PTHR36220:SF1">
    <property type="entry name" value="GAMMA TUBULIN COMPLEX COMPONENT C-TERMINAL DOMAIN-CONTAINING PROTEIN"/>
    <property type="match status" value="1"/>
</dbReference>
<dbReference type="Proteomes" id="UP001464555">
    <property type="component" value="Unassembled WGS sequence"/>
</dbReference>